<gene>
    <name evidence="3" type="ORF">PSYICH_LOCUS6272</name>
</gene>
<feature type="transmembrane region" description="Helical" evidence="2">
    <location>
        <begin position="261"/>
        <end position="286"/>
    </location>
</feature>
<dbReference type="PANTHER" id="PTHR15260">
    <property type="entry name" value="SARCOSPAN"/>
    <property type="match status" value="1"/>
</dbReference>
<proteinExistence type="predicted"/>
<keyword evidence="4" id="KW-1185">Reference proteome</keyword>
<evidence type="ECO:0000256" key="2">
    <source>
        <dbReference type="SAM" id="Phobius"/>
    </source>
</evidence>
<keyword evidence="2" id="KW-1133">Transmembrane helix</keyword>
<keyword evidence="2" id="KW-0812">Transmembrane</keyword>
<feature type="transmembrane region" description="Helical" evidence="2">
    <location>
        <begin position="120"/>
        <end position="141"/>
    </location>
</feature>
<dbReference type="GO" id="GO:0042383">
    <property type="term" value="C:sarcolemma"/>
    <property type="evidence" value="ECO:0007669"/>
    <property type="project" value="TreeGrafter"/>
</dbReference>
<dbReference type="InterPro" id="IPR030429">
    <property type="entry name" value="Sarcospan"/>
</dbReference>
<dbReference type="PANTHER" id="PTHR15260:SF1">
    <property type="entry name" value="SARCOSPAN"/>
    <property type="match status" value="1"/>
</dbReference>
<protein>
    <recommendedName>
        <fullName evidence="5">Sarcospan</fullName>
    </recommendedName>
</protein>
<dbReference type="Proteomes" id="UP001153636">
    <property type="component" value="Chromosome 19"/>
</dbReference>
<keyword evidence="2" id="KW-0472">Membrane</keyword>
<feature type="transmembrane region" description="Helical" evidence="2">
    <location>
        <begin position="191"/>
        <end position="216"/>
    </location>
</feature>
<name>A0A9P0GD12_9CUCU</name>
<dbReference type="OrthoDB" id="7685256at2759"/>
<evidence type="ECO:0000313" key="3">
    <source>
        <dbReference type="EMBL" id="CAH1105350.1"/>
    </source>
</evidence>
<reference evidence="3" key="1">
    <citation type="submission" date="2022-01" db="EMBL/GenBank/DDBJ databases">
        <authorList>
            <person name="King R."/>
        </authorList>
    </citation>
    <scope>NUCLEOTIDE SEQUENCE</scope>
</reference>
<evidence type="ECO:0008006" key="5">
    <source>
        <dbReference type="Google" id="ProtNLM"/>
    </source>
</evidence>
<dbReference type="GO" id="GO:0016010">
    <property type="term" value="C:dystrophin-associated glycoprotein complex"/>
    <property type="evidence" value="ECO:0007669"/>
    <property type="project" value="InterPro"/>
</dbReference>
<accession>A0A9P0GD12</accession>
<feature type="region of interest" description="Disordered" evidence="1">
    <location>
        <begin position="31"/>
        <end position="57"/>
    </location>
</feature>
<dbReference type="AlphaFoldDB" id="A0A9P0GD12"/>
<feature type="compositionally biased region" description="Polar residues" evidence="1">
    <location>
        <begin position="37"/>
        <end position="50"/>
    </location>
</feature>
<feature type="transmembrane region" description="Helical" evidence="2">
    <location>
        <begin position="153"/>
        <end position="171"/>
    </location>
</feature>
<organism evidence="3 4">
    <name type="scientific">Psylliodes chrysocephalus</name>
    <dbReference type="NCBI Taxonomy" id="3402493"/>
    <lineage>
        <taxon>Eukaryota</taxon>
        <taxon>Metazoa</taxon>
        <taxon>Ecdysozoa</taxon>
        <taxon>Arthropoda</taxon>
        <taxon>Hexapoda</taxon>
        <taxon>Insecta</taxon>
        <taxon>Pterygota</taxon>
        <taxon>Neoptera</taxon>
        <taxon>Endopterygota</taxon>
        <taxon>Coleoptera</taxon>
        <taxon>Polyphaga</taxon>
        <taxon>Cucujiformia</taxon>
        <taxon>Chrysomeloidea</taxon>
        <taxon>Chrysomelidae</taxon>
        <taxon>Galerucinae</taxon>
        <taxon>Alticini</taxon>
        <taxon>Psylliodes</taxon>
    </lineage>
</organism>
<evidence type="ECO:0000313" key="4">
    <source>
        <dbReference type="Proteomes" id="UP001153636"/>
    </source>
</evidence>
<dbReference type="EMBL" id="OV651831">
    <property type="protein sequence ID" value="CAH1105350.1"/>
    <property type="molecule type" value="Genomic_DNA"/>
</dbReference>
<evidence type="ECO:0000256" key="1">
    <source>
        <dbReference type="SAM" id="MobiDB-lite"/>
    </source>
</evidence>
<sequence>MANSTCNNQSPAVELEMTERAVRMRPASFYDNKSLEEQQPLNPTSSNNNVDSEEDTNRSQINFLNTTVPQNIMMHDIVGKHTPTRNSLRHSRLITLTKTGQVLVTNQPPTDLHYQKLAKVLLVCILIIGLALCIESLWLLLWTPNLRSRDNPGWTGIPVLVSSFVGILFMISIPKEYSRQKFGYWRKSLKYISITISVVATGTSILTVVFSSLHLITLSSMICAPLGKLDSTCLCQKNSTEETILDSSYHYIDLSCEEVDILNILIIITCVASGFVFIFELLYLYLHWVSRNVYEYVRVPINALNIHRANR</sequence>